<dbReference type="Proteomes" id="UP000274772">
    <property type="component" value="Chromosome"/>
</dbReference>
<name>A0ABM7FR57_9STAP</name>
<evidence type="ECO:0000256" key="1">
    <source>
        <dbReference type="SAM" id="MobiDB-lite"/>
    </source>
</evidence>
<organism evidence="2 3">
    <name type="scientific">Staphylococcus caprae</name>
    <dbReference type="NCBI Taxonomy" id="29380"/>
    <lineage>
        <taxon>Bacteria</taxon>
        <taxon>Bacillati</taxon>
        <taxon>Bacillota</taxon>
        <taxon>Bacilli</taxon>
        <taxon>Bacillales</taxon>
        <taxon>Staphylococcaceae</taxon>
        <taxon>Staphylococcus</taxon>
    </lineage>
</organism>
<evidence type="ECO:0000313" key="3">
    <source>
        <dbReference type="Proteomes" id="UP000274772"/>
    </source>
</evidence>
<dbReference type="PROSITE" id="PS00018">
    <property type="entry name" value="EF_HAND_1"/>
    <property type="match status" value="1"/>
</dbReference>
<reference evidence="2 3" key="1">
    <citation type="submission" date="2018-05" db="EMBL/GenBank/DDBJ databases">
        <title>Complete genome sequencing of three human clinical isolates of Staphylococcus caprae reveals virulence factors similar to those of S. epidermidis and S. capitis.</title>
        <authorList>
            <person name="Watanabe S."/>
            <person name="Cui L."/>
        </authorList>
    </citation>
    <scope>NUCLEOTIDE SEQUENCE [LARGE SCALE GENOMIC DNA]</scope>
    <source>
        <strain evidence="2 3">JMUB590</strain>
    </source>
</reference>
<protein>
    <recommendedName>
        <fullName evidence="4">EF-hand domain-containing protein</fullName>
    </recommendedName>
</protein>
<evidence type="ECO:0008006" key="4">
    <source>
        <dbReference type="Google" id="ProtNLM"/>
    </source>
</evidence>
<keyword evidence="3" id="KW-1185">Reference proteome</keyword>
<dbReference type="EMBL" id="AP018586">
    <property type="protein sequence ID" value="BBD91179.1"/>
    <property type="molecule type" value="Genomic_DNA"/>
</dbReference>
<dbReference type="GeneID" id="58049856"/>
<dbReference type="RefSeq" id="WP_002444980.1">
    <property type="nucleotide sequence ID" value="NZ_AP018585.1"/>
</dbReference>
<sequence length="193" mass="21246">MKKAINILLIAILSIVFIGLVLFVVSFAKDTLFNNDTKAHSSNKNQVSNKKDNKDKKTKKRTDNSNDNVQQDLNNNQSAESSTQTTTNQTNSEEDPNNVMQYDKNGDGFVSTSEMTPEAWKLVNEGKLQPTSDAMAKEWSTSREQNKMSQSELDSLSKSEQEGIGYNPNNPRGDVGGPGMSPAHDGIGNDDEE</sequence>
<feature type="region of interest" description="Disordered" evidence="1">
    <location>
        <begin position="35"/>
        <end position="193"/>
    </location>
</feature>
<evidence type="ECO:0000313" key="2">
    <source>
        <dbReference type="EMBL" id="BBD91179.1"/>
    </source>
</evidence>
<accession>A0ABM7FR57</accession>
<gene>
    <name evidence="2" type="ORF">JMUB590_0069</name>
</gene>
<proteinExistence type="predicted"/>
<feature type="compositionally biased region" description="Low complexity" evidence="1">
    <location>
        <begin position="65"/>
        <end position="91"/>
    </location>
</feature>
<dbReference type="InterPro" id="IPR018247">
    <property type="entry name" value="EF_Hand_1_Ca_BS"/>
</dbReference>